<protein>
    <submittedName>
        <fullName evidence="1">Uncharacterized protein</fullName>
    </submittedName>
</protein>
<organism evidence="1 2">
    <name type="scientific">Sphaerodactylus townsendi</name>
    <dbReference type="NCBI Taxonomy" id="933632"/>
    <lineage>
        <taxon>Eukaryota</taxon>
        <taxon>Metazoa</taxon>
        <taxon>Chordata</taxon>
        <taxon>Craniata</taxon>
        <taxon>Vertebrata</taxon>
        <taxon>Euteleostomi</taxon>
        <taxon>Lepidosauria</taxon>
        <taxon>Squamata</taxon>
        <taxon>Bifurcata</taxon>
        <taxon>Gekkota</taxon>
        <taxon>Sphaerodactylidae</taxon>
        <taxon>Sphaerodactylus</taxon>
    </lineage>
</organism>
<name>A0ACB8EZW9_9SAUR</name>
<reference evidence="1" key="1">
    <citation type="submission" date="2021-08" db="EMBL/GenBank/DDBJ databases">
        <title>The first chromosome-level gecko genome reveals the dynamic sex chromosomes of Neotropical dwarf geckos (Sphaerodactylidae: Sphaerodactylus).</title>
        <authorList>
            <person name="Pinto B.J."/>
            <person name="Keating S.E."/>
            <person name="Gamble T."/>
        </authorList>
    </citation>
    <scope>NUCLEOTIDE SEQUENCE</scope>
    <source>
        <strain evidence="1">TG3544</strain>
    </source>
</reference>
<dbReference type="Proteomes" id="UP000827872">
    <property type="component" value="Linkage Group LG12"/>
</dbReference>
<gene>
    <name evidence="1" type="ORF">K3G42_015886</name>
</gene>
<keyword evidence="2" id="KW-1185">Reference proteome</keyword>
<sequence length="172" mass="18246">MQLRAGLLPLALLCATAAAAAAAGSARRLDGRARRDASPAPGTCATRLARGRRAPDPPPPPPRHPGRRRRAALAAGGRAWYFGGGPVRLRAALELPRDAFTWQAWLRAEGGQKAPAVIAGGIILGDSVELRVTHRDSPFPDGIVFGRFPNVVPVPPERRCGAFQMVVGNRRS</sequence>
<evidence type="ECO:0000313" key="2">
    <source>
        <dbReference type="Proteomes" id="UP000827872"/>
    </source>
</evidence>
<comment type="caution">
    <text evidence="1">The sequence shown here is derived from an EMBL/GenBank/DDBJ whole genome shotgun (WGS) entry which is preliminary data.</text>
</comment>
<accession>A0ACB8EZW9</accession>
<evidence type="ECO:0000313" key="1">
    <source>
        <dbReference type="EMBL" id="KAH7998391.1"/>
    </source>
</evidence>
<dbReference type="EMBL" id="CM037625">
    <property type="protein sequence ID" value="KAH7998391.1"/>
    <property type="molecule type" value="Genomic_DNA"/>
</dbReference>
<proteinExistence type="predicted"/>